<organism evidence="2">
    <name type="scientific">Planktothricoides raciborskii GIHE-MW2</name>
    <dbReference type="NCBI Taxonomy" id="2792601"/>
    <lineage>
        <taxon>Bacteria</taxon>
        <taxon>Bacillati</taxon>
        <taxon>Cyanobacteriota</taxon>
        <taxon>Cyanophyceae</taxon>
        <taxon>Oscillatoriophycideae</taxon>
        <taxon>Oscillatoriales</taxon>
        <taxon>Oscillatoriaceae</taxon>
        <taxon>Planktothricoides</taxon>
    </lineage>
</organism>
<dbReference type="EMBL" id="CP159837">
    <property type="protein sequence ID" value="XCM35783.1"/>
    <property type="molecule type" value="Genomic_DNA"/>
</dbReference>
<reference evidence="2" key="1">
    <citation type="submission" date="2024-07" db="EMBL/GenBank/DDBJ databases">
        <authorList>
            <person name="Kim Y.J."/>
            <person name="Jeong J.Y."/>
        </authorList>
    </citation>
    <scope>NUCLEOTIDE SEQUENCE</scope>
    <source>
        <strain evidence="2">GIHE-MW2</strain>
    </source>
</reference>
<dbReference type="RefSeq" id="WP_054468154.1">
    <property type="nucleotide sequence ID" value="NZ_CP159837.1"/>
</dbReference>
<evidence type="ECO:0000313" key="2">
    <source>
        <dbReference type="EMBL" id="XCM35783.1"/>
    </source>
</evidence>
<gene>
    <name evidence="2" type="ORF">ABWT76_004486</name>
</gene>
<accession>A0AAU8JB92</accession>
<sequence>MSKKHLNHWSQWLIFFTFMASSFGGLKTPATPLEGALEGDLIVAQASANLCRKVNSEKGLAVRSRPDPNSEQIGGLESNQQVTLAEGARKIPGPDGRLWVEIVSPINGYVAVGYPNSEVNLIDCQETSQETSVNQPQNSPDREAMVNLCRQVSGELAPEGLAIHAEASKGSTYRGGLPPGGRVMLVPNYQLIADQNGENRNWVQIAAPIAGFVAAANLIPCDDVGQIPENPQISTTETPAATNTTTNSTSTEKNPELCRRVEKRVAPNGLAIRANASSSAAYLGGVEPGGDVYLVPNYQEIPDPNDANRKWLQITAPIPGFISAGNLVMCR</sequence>
<evidence type="ECO:0000256" key="1">
    <source>
        <dbReference type="SAM" id="MobiDB-lite"/>
    </source>
</evidence>
<proteinExistence type="predicted"/>
<protein>
    <submittedName>
        <fullName evidence="2">SH3 domain-containing protein</fullName>
    </submittedName>
</protein>
<name>A0AAU8JB92_9CYAN</name>
<dbReference type="AlphaFoldDB" id="A0AAU8JB92"/>
<feature type="region of interest" description="Disordered" evidence="1">
    <location>
        <begin position="231"/>
        <end position="254"/>
    </location>
</feature>
<feature type="compositionally biased region" description="Low complexity" evidence="1">
    <location>
        <begin position="234"/>
        <end position="252"/>
    </location>
</feature>